<protein>
    <submittedName>
        <fullName evidence="1">Uncharacterized protein</fullName>
    </submittedName>
</protein>
<organism evidence="1">
    <name type="scientific">marine metagenome</name>
    <dbReference type="NCBI Taxonomy" id="408172"/>
    <lineage>
        <taxon>unclassified sequences</taxon>
        <taxon>metagenomes</taxon>
        <taxon>ecological metagenomes</taxon>
    </lineage>
</organism>
<proteinExistence type="predicted"/>
<dbReference type="EMBL" id="UINC01056514">
    <property type="protein sequence ID" value="SVB76636.1"/>
    <property type="molecule type" value="Genomic_DNA"/>
</dbReference>
<sequence length="103" mass="11091">MTEDTTDSHEHETGVDRLWDNLKRGLQDGAELAMNKAEELTQVGRARLDVAAAKTRLSRLQAELGAVAFTRLEAGEAVSVDEVGGLCDQIRQAAGDLQVAEEA</sequence>
<evidence type="ECO:0000313" key="1">
    <source>
        <dbReference type="EMBL" id="SVB76636.1"/>
    </source>
</evidence>
<feature type="non-terminal residue" evidence="1">
    <location>
        <position position="103"/>
    </location>
</feature>
<reference evidence="1" key="1">
    <citation type="submission" date="2018-05" db="EMBL/GenBank/DDBJ databases">
        <authorList>
            <person name="Lanie J.A."/>
            <person name="Ng W.-L."/>
            <person name="Kazmierczak K.M."/>
            <person name="Andrzejewski T.M."/>
            <person name="Davidsen T.M."/>
            <person name="Wayne K.J."/>
            <person name="Tettelin H."/>
            <person name="Glass J.I."/>
            <person name="Rusch D."/>
            <person name="Podicherti R."/>
            <person name="Tsui H.-C.T."/>
            <person name="Winkler M.E."/>
        </authorList>
    </citation>
    <scope>NUCLEOTIDE SEQUENCE</scope>
</reference>
<dbReference type="AlphaFoldDB" id="A0A382GND5"/>
<accession>A0A382GND5</accession>
<gene>
    <name evidence="1" type="ORF">METZ01_LOCUS229490</name>
</gene>
<name>A0A382GND5_9ZZZZ</name>